<dbReference type="InterPro" id="IPR002545">
    <property type="entry name" value="CheW-lke_dom"/>
</dbReference>
<evidence type="ECO:0000313" key="4">
    <source>
        <dbReference type="Proteomes" id="UP000315112"/>
    </source>
</evidence>
<name>A0A562PVZ1_9BURK</name>
<dbReference type="SMART" id="SM00260">
    <property type="entry name" value="CheW"/>
    <property type="match status" value="1"/>
</dbReference>
<dbReference type="AlphaFoldDB" id="A0A562PVZ1"/>
<dbReference type="InterPro" id="IPR036061">
    <property type="entry name" value="CheW-like_dom_sf"/>
</dbReference>
<dbReference type="EMBL" id="CP046904">
    <property type="protein sequence ID" value="QGZ39669.1"/>
    <property type="molecule type" value="Genomic_DNA"/>
</dbReference>
<keyword evidence="5" id="KW-1185">Reference proteome</keyword>
<proteinExistence type="predicted"/>
<reference evidence="3 4" key="1">
    <citation type="journal article" date="2015" name="Stand. Genomic Sci.">
        <title>Genomic Encyclopedia of Bacterial and Archaeal Type Strains, Phase III: the genomes of soil and plant-associated and newly described type strains.</title>
        <authorList>
            <person name="Whitman W.B."/>
            <person name="Woyke T."/>
            <person name="Klenk H.P."/>
            <person name="Zhou Y."/>
            <person name="Lilburn T.G."/>
            <person name="Beck B.J."/>
            <person name="De Vos P."/>
            <person name="Vandamme P."/>
            <person name="Eisen J.A."/>
            <person name="Garrity G."/>
            <person name="Hugenholtz P."/>
            <person name="Kyrpides N.C."/>
        </authorList>
    </citation>
    <scope>NUCLEOTIDE SEQUENCE [LARGE SCALE GENOMIC DNA]</scope>
    <source>
        <strain evidence="3 4">CGMCC 1.10685</strain>
    </source>
</reference>
<dbReference type="Gene3D" id="2.40.50.180">
    <property type="entry name" value="CheA-289, Domain 4"/>
    <property type="match status" value="1"/>
</dbReference>
<dbReference type="PROSITE" id="PS50851">
    <property type="entry name" value="CHEW"/>
    <property type="match status" value="1"/>
</dbReference>
<evidence type="ECO:0000313" key="5">
    <source>
        <dbReference type="Proteomes" id="UP000437862"/>
    </source>
</evidence>
<dbReference type="Proteomes" id="UP000315112">
    <property type="component" value="Unassembled WGS sequence"/>
</dbReference>
<dbReference type="Proteomes" id="UP000437862">
    <property type="component" value="Chromosome"/>
</dbReference>
<dbReference type="GO" id="GO:0007165">
    <property type="term" value="P:signal transduction"/>
    <property type="evidence" value="ECO:0007669"/>
    <property type="project" value="InterPro"/>
</dbReference>
<feature type="domain" description="CheW-like" evidence="1">
    <location>
        <begin position="39"/>
        <end position="177"/>
    </location>
</feature>
<accession>A0A562PVZ1</accession>
<evidence type="ECO:0000259" key="1">
    <source>
        <dbReference type="PROSITE" id="PS50851"/>
    </source>
</evidence>
<evidence type="ECO:0000313" key="3">
    <source>
        <dbReference type="EMBL" id="TWI48577.1"/>
    </source>
</evidence>
<dbReference type="SUPFAM" id="SSF50341">
    <property type="entry name" value="CheW-like"/>
    <property type="match status" value="1"/>
</dbReference>
<organism evidence="3 4">
    <name type="scientific">Pseudoduganella flava</name>
    <dbReference type="NCBI Taxonomy" id="871742"/>
    <lineage>
        <taxon>Bacteria</taxon>
        <taxon>Pseudomonadati</taxon>
        <taxon>Pseudomonadota</taxon>
        <taxon>Betaproteobacteria</taxon>
        <taxon>Burkholderiales</taxon>
        <taxon>Oxalobacteraceae</taxon>
        <taxon>Telluria group</taxon>
        <taxon>Pseudoduganella</taxon>
    </lineage>
</organism>
<sequence length="182" mass="19704">MAAPDQHTTQEGERRSRLRQYQVQLLERMQAAQGGAVESGRELAVLLGARHCLLDLTQVGEIVPHQAITPVPLTLPWYLGLANVRGGLTGVVDLAGYLGDAPPPAGPEARLVTFAPGLGLPCALLAQRVLGLRRLAELRDDGVDLAAPPWCAHHYVDDAGQPWVRLDLAQLAREPRFLHVGR</sequence>
<protein>
    <submittedName>
        <fullName evidence="2">Chemotaxis protein CheW</fullName>
    </submittedName>
    <submittedName>
        <fullName evidence="3">Twitching motility protein PilI</fullName>
    </submittedName>
</protein>
<dbReference type="OrthoDB" id="5298045at2"/>
<dbReference type="RefSeq" id="WP_145874359.1">
    <property type="nucleotide sequence ID" value="NZ_CP046904.1"/>
</dbReference>
<dbReference type="GO" id="GO:0006935">
    <property type="term" value="P:chemotaxis"/>
    <property type="evidence" value="ECO:0007669"/>
    <property type="project" value="InterPro"/>
</dbReference>
<reference evidence="2 5" key="3">
    <citation type="submission" date="2019-12" db="EMBL/GenBank/DDBJ databases">
        <title>Draft Genome Sequences of Six Type Strains of the Genus Massilia.</title>
        <authorList>
            <person name="Miess H."/>
            <person name="Frediansyah A."/>
            <person name="Goeker M."/>
            <person name="Gross H."/>
        </authorList>
    </citation>
    <scope>NUCLEOTIDE SEQUENCE [LARGE SCALE GENOMIC DNA]</scope>
    <source>
        <strain evidence="2 5">DSM 26639</strain>
    </source>
</reference>
<gene>
    <name evidence="2" type="ORF">GO485_11845</name>
    <name evidence="3" type="ORF">IP92_01969</name>
</gene>
<dbReference type="EMBL" id="VLKW01000003">
    <property type="protein sequence ID" value="TWI48577.1"/>
    <property type="molecule type" value="Genomic_DNA"/>
</dbReference>
<evidence type="ECO:0000313" key="2">
    <source>
        <dbReference type="EMBL" id="QGZ39669.1"/>
    </source>
</evidence>
<dbReference type="Pfam" id="PF01584">
    <property type="entry name" value="CheW"/>
    <property type="match status" value="1"/>
</dbReference>
<reference evidence="3" key="2">
    <citation type="submission" date="2019-07" db="EMBL/GenBank/DDBJ databases">
        <authorList>
            <person name="Whitman W."/>
            <person name="Huntemann M."/>
            <person name="Clum A."/>
            <person name="Pillay M."/>
            <person name="Palaniappan K."/>
            <person name="Varghese N."/>
            <person name="Mikhailova N."/>
            <person name="Stamatis D."/>
            <person name="Reddy T."/>
            <person name="Daum C."/>
            <person name="Shapiro N."/>
            <person name="Ivanova N."/>
            <person name="Kyrpides N."/>
            <person name="Woyke T."/>
        </authorList>
    </citation>
    <scope>NUCLEOTIDE SEQUENCE</scope>
    <source>
        <strain evidence="3">CGMCC 1.10685</strain>
    </source>
</reference>